<keyword evidence="1" id="KW-0614">Plasmid</keyword>
<dbReference type="EMBL" id="CP025255">
    <property type="protein sequence ID" value="AUF34888.1"/>
    <property type="molecule type" value="Genomic_DNA"/>
</dbReference>
<reference evidence="1" key="2">
    <citation type="submission" date="2017-12" db="EMBL/GenBank/DDBJ databases">
        <authorList>
            <person name="Hurst M.R.H."/>
        </authorList>
    </citation>
    <scope>NUCLEOTIDE SEQUENCE</scope>
    <source>
        <strain evidence="1">CDC 2010K-2159</strain>
        <plasmid evidence="1">pSNE1-2010K-2159</plasmid>
    </source>
</reference>
<protein>
    <submittedName>
        <fullName evidence="1">Uncharacterized protein</fullName>
    </submittedName>
</protein>
<evidence type="ECO:0000313" key="1">
    <source>
        <dbReference type="EMBL" id="AUF34888.1"/>
    </source>
</evidence>
<organism evidence="1">
    <name type="scientific">Salmonella enterica subsp. enterica serovar Newport str. CDC 2010K-2159</name>
    <dbReference type="NCBI Taxonomy" id="1454627"/>
    <lineage>
        <taxon>Bacteria</taxon>
        <taxon>Pseudomonadati</taxon>
        <taxon>Pseudomonadota</taxon>
        <taxon>Gammaproteobacteria</taxon>
        <taxon>Enterobacterales</taxon>
        <taxon>Enterobacteriaceae</taxon>
        <taxon>Salmonella</taxon>
    </lineage>
</organism>
<proteinExistence type="predicted"/>
<geneLocation type="plasmid" evidence="1">
    <name>pSNE1-2010K-2159</name>
</geneLocation>
<reference evidence="1" key="1">
    <citation type="journal article" date="2016" name="Genome Announc.">
        <title>Chromosome and Plasmids of the Tick-Borne Relapsing Fever Agent Borrelia hermsii.</title>
        <authorList>
            <person name="Barbour A.G."/>
        </authorList>
    </citation>
    <scope>NUCLEOTIDE SEQUENCE</scope>
    <source>
        <strain evidence="1">CDC 2010K-2159</strain>
        <plasmid evidence="1">pSNE1-2010K-2159</plasmid>
    </source>
</reference>
<sequence>MRNDVTSLLLAYDDGFDYFFTDTLDGCSVGVETTELATHVYHANSYNYGQYLYNKEKVNLGFAFRRQVCAQNKMIKNASGNNAEIVSPWDYGHFGENAKYFKTLLYGHRDRFSRRWYFLRQTYDIRNFENSWFR</sequence>
<gene>
    <name evidence="1" type="ORF">AW90_49740</name>
</gene>
<name>A0A2H4YPV7_SALNE</name>
<dbReference type="AlphaFoldDB" id="A0A2H4YPV7"/>
<accession>A0A2H4YPV7</accession>